<sequence length="171" mass="18102">MSTHIKSVEQFNNLVKQYPKVVVDFKAVWCGPCRLISPAFDKLAVAQKTRVESNGANVPDDTIFLTVDVDEVGEIAQRFNITAMPTFKFLVNGQEHSDLEILGASKPKLEASVKALATKSVFAAKPVEEENPVAAAEDKPVAAAEEKPVAAANQAAPEEAAAAAPAAAEAT</sequence>
<accession>A0ACC1IU64</accession>
<protein>
    <submittedName>
        <fullName evidence="1">Uncharacterized protein</fullName>
    </submittedName>
</protein>
<dbReference type="EMBL" id="JANBPG010000052">
    <property type="protein sequence ID" value="KAJ1900958.1"/>
    <property type="molecule type" value="Genomic_DNA"/>
</dbReference>
<reference evidence="1" key="1">
    <citation type="submission" date="2022-07" db="EMBL/GenBank/DDBJ databases">
        <title>Phylogenomic reconstructions and comparative analyses of Kickxellomycotina fungi.</title>
        <authorList>
            <person name="Reynolds N.K."/>
            <person name="Stajich J.E."/>
            <person name="Barry K."/>
            <person name="Grigoriev I.V."/>
            <person name="Crous P."/>
            <person name="Smith M.E."/>
        </authorList>
    </citation>
    <scope>NUCLEOTIDE SEQUENCE</scope>
    <source>
        <strain evidence="1">Benny 63K</strain>
    </source>
</reference>
<evidence type="ECO:0000313" key="1">
    <source>
        <dbReference type="EMBL" id="KAJ1900958.1"/>
    </source>
</evidence>
<comment type="caution">
    <text evidence="1">The sequence shown here is derived from an EMBL/GenBank/DDBJ whole genome shotgun (WGS) entry which is preliminary data.</text>
</comment>
<evidence type="ECO:0000313" key="2">
    <source>
        <dbReference type="Proteomes" id="UP001150581"/>
    </source>
</evidence>
<name>A0ACC1IU64_9FUNG</name>
<keyword evidence="2" id="KW-1185">Reference proteome</keyword>
<proteinExistence type="predicted"/>
<gene>
    <name evidence="1" type="ORF">LPJ66_001124</name>
</gene>
<dbReference type="Proteomes" id="UP001150581">
    <property type="component" value="Unassembled WGS sequence"/>
</dbReference>
<organism evidence="1 2">
    <name type="scientific">Kickxella alabastrina</name>
    <dbReference type="NCBI Taxonomy" id="61397"/>
    <lineage>
        <taxon>Eukaryota</taxon>
        <taxon>Fungi</taxon>
        <taxon>Fungi incertae sedis</taxon>
        <taxon>Zoopagomycota</taxon>
        <taxon>Kickxellomycotina</taxon>
        <taxon>Kickxellomycetes</taxon>
        <taxon>Kickxellales</taxon>
        <taxon>Kickxellaceae</taxon>
        <taxon>Kickxella</taxon>
    </lineage>
</organism>